<dbReference type="PROSITE" id="PS00445">
    <property type="entry name" value="FGGY_KINASES_2"/>
    <property type="match status" value="1"/>
</dbReference>
<accession>A0ABD5U0R7</accession>
<feature type="binding site" evidence="9">
    <location>
        <position position="256"/>
    </location>
    <ligand>
        <name>sn-glycerol 3-phosphate</name>
        <dbReference type="ChEBI" id="CHEBI:57597"/>
    </ligand>
</feature>
<dbReference type="NCBIfam" id="TIGR01311">
    <property type="entry name" value="glycerol_kin"/>
    <property type="match status" value="1"/>
</dbReference>
<dbReference type="EC" id="2.7.1.30" evidence="9"/>
<comment type="function">
    <text evidence="9">Key enzyme in the regulation of glycerol uptake and metabolism. Catalyzes the phosphorylation of glycerol to yield sn-glycerol 3-phosphate.</text>
</comment>
<evidence type="ECO:0000256" key="3">
    <source>
        <dbReference type="ARBA" id="ARBA00022679"/>
    </source>
</evidence>
<evidence type="ECO:0000313" key="13">
    <source>
        <dbReference type="EMBL" id="MFC6825486.1"/>
    </source>
</evidence>
<feature type="binding site" evidence="9">
    <location>
        <position position="85"/>
    </location>
    <ligand>
        <name>glycerol</name>
        <dbReference type="ChEBI" id="CHEBI:17754"/>
    </ligand>
</feature>
<dbReference type="AlphaFoldDB" id="A0ABD5U0R7"/>
<feature type="domain" description="Carbohydrate kinase FGGY C-terminal" evidence="12">
    <location>
        <begin position="273"/>
        <end position="461"/>
    </location>
</feature>
<feature type="binding site" evidence="9">
    <location>
        <position position="85"/>
    </location>
    <ligand>
        <name>sn-glycerol 3-phosphate</name>
        <dbReference type="ChEBI" id="CHEBI:57597"/>
    </ligand>
</feature>
<dbReference type="PANTHER" id="PTHR10196">
    <property type="entry name" value="SUGAR KINASE"/>
    <property type="match status" value="1"/>
</dbReference>
<dbReference type="InterPro" id="IPR005999">
    <property type="entry name" value="Glycerol_kin"/>
</dbReference>
<dbReference type="GO" id="GO:0005524">
    <property type="term" value="F:ATP binding"/>
    <property type="evidence" value="ECO:0007669"/>
    <property type="project" value="UniProtKB-UniRule"/>
</dbReference>
<feature type="binding site" evidence="9">
    <location>
        <position position="18"/>
    </location>
    <ligand>
        <name>ADP</name>
        <dbReference type="ChEBI" id="CHEBI:456216"/>
    </ligand>
</feature>
<evidence type="ECO:0000256" key="7">
    <source>
        <dbReference type="ARBA" id="ARBA00022840"/>
    </source>
</evidence>
<feature type="binding site" evidence="9">
    <location>
        <position position="14"/>
    </location>
    <ligand>
        <name>sn-glycerol 3-phosphate</name>
        <dbReference type="ChEBI" id="CHEBI:57597"/>
    </ligand>
</feature>
<dbReference type="Gene3D" id="3.30.420.40">
    <property type="match status" value="2"/>
</dbReference>
<dbReference type="CDD" id="cd07769">
    <property type="entry name" value="ASKHA_NBD_FGGY_GK"/>
    <property type="match status" value="1"/>
</dbReference>
<dbReference type="Pfam" id="PF02782">
    <property type="entry name" value="FGGY_C"/>
    <property type="match status" value="1"/>
</dbReference>
<feature type="binding site" evidence="9">
    <location>
        <position position="14"/>
    </location>
    <ligand>
        <name>ADP</name>
        <dbReference type="ChEBI" id="CHEBI:456216"/>
    </ligand>
</feature>
<dbReference type="PIRSF" id="PIRSF000538">
    <property type="entry name" value="GlpK"/>
    <property type="match status" value="1"/>
</dbReference>
<comment type="pathway">
    <text evidence="1 9">Polyol metabolism; glycerol degradation via glycerol kinase pathway; sn-glycerol 3-phosphate from glycerol: step 1/1.</text>
</comment>
<keyword evidence="4 9" id="KW-0547">Nucleotide-binding</keyword>
<feature type="binding site" evidence="9">
    <location>
        <position position="257"/>
    </location>
    <ligand>
        <name>glycerol</name>
        <dbReference type="ChEBI" id="CHEBI:17754"/>
    </ligand>
</feature>
<dbReference type="Proteomes" id="UP001596408">
    <property type="component" value="Unassembled WGS sequence"/>
</dbReference>
<evidence type="ECO:0000256" key="9">
    <source>
        <dbReference type="HAMAP-Rule" id="MF_00186"/>
    </source>
</evidence>
<evidence type="ECO:0000259" key="12">
    <source>
        <dbReference type="Pfam" id="PF02782"/>
    </source>
</evidence>
<evidence type="ECO:0000256" key="5">
    <source>
        <dbReference type="ARBA" id="ARBA00022777"/>
    </source>
</evidence>
<evidence type="ECO:0000256" key="10">
    <source>
        <dbReference type="RuleBase" id="RU003733"/>
    </source>
</evidence>
<dbReference type="GO" id="GO:0005829">
    <property type="term" value="C:cytosol"/>
    <property type="evidence" value="ECO:0007669"/>
    <property type="project" value="UniProtKB-ARBA"/>
</dbReference>
<dbReference type="HAMAP" id="MF_00186">
    <property type="entry name" value="Glycerol_kin"/>
    <property type="match status" value="1"/>
</dbReference>
<dbReference type="NCBIfam" id="NF000756">
    <property type="entry name" value="PRK00047.1"/>
    <property type="match status" value="1"/>
</dbReference>
<dbReference type="GO" id="GO:0019563">
    <property type="term" value="P:glycerol catabolic process"/>
    <property type="evidence" value="ECO:0007669"/>
    <property type="project" value="UniProtKB-UniRule"/>
</dbReference>
<comment type="similarity">
    <text evidence="2 9 10">Belongs to the FGGY kinase family.</text>
</comment>
<dbReference type="InterPro" id="IPR000577">
    <property type="entry name" value="Carb_kinase_FGGY"/>
</dbReference>
<dbReference type="GO" id="GO:0004370">
    <property type="term" value="F:glycerol kinase activity"/>
    <property type="evidence" value="ECO:0007669"/>
    <property type="project" value="UniProtKB-UniRule"/>
</dbReference>
<dbReference type="InterPro" id="IPR043129">
    <property type="entry name" value="ATPase_NBD"/>
</dbReference>
<feature type="domain" description="Carbohydrate kinase FGGY N-terminal" evidence="11">
    <location>
        <begin position="6"/>
        <end position="263"/>
    </location>
</feature>
<feature type="binding site" evidence="9">
    <location>
        <position position="84"/>
    </location>
    <ligand>
        <name>sn-glycerol 3-phosphate</name>
        <dbReference type="ChEBI" id="CHEBI:57597"/>
    </ligand>
</feature>
<dbReference type="RefSeq" id="WP_379695755.1">
    <property type="nucleotide sequence ID" value="NZ_JBHSXH010000015.1"/>
</dbReference>
<dbReference type="EMBL" id="JBHSXH010000015">
    <property type="protein sequence ID" value="MFC6825486.1"/>
    <property type="molecule type" value="Genomic_DNA"/>
</dbReference>
<feature type="binding site" evidence="9">
    <location>
        <position position="136"/>
    </location>
    <ligand>
        <name>glycerol</name>
        <dbReference type="ChEBI" id="CHEBI:17754"/>
    </ligand>
</feature>
<feature type="binding site" evidence="9">
    <location>
        <position position="322"/>
    </location>
    <ligand>
        <name>ATP</name>
        <dbReference type="ChEBI" id="CHEBI:30616"/>
    </ligand>
</feature>
<comment type="caution">
    <text evidence="13">The sequence shown here is derived from an EMBL/GenBank/DDBJ whole genome shotgun (WGS) entry which is preliminary data.</text>
</comment>
<feature type="binding site" evidence="9">
    <location>
        <position position="15"/>
    </location>
    <ligand>
        <name>ATP</name>
        <dbReference type="ChEBI" id="CHEBI:30616"/>
    </ligand>
</feature>
<comment type="catalytic activity">
    <reaction evidence="8 9">
        <text>glycerol + ATP = sn-glycerol 3-phosphate + ADP + H(+)</text>
        <dbReference type="Rhea" id="RHEA:21644"/>
        <dbReference type="ChEBI" id="CHEBI:15378"/>
        <dbReference type="ChEBI" id="CHEBI:17754"/>
        <dbReference type="ChEBI" id="CHEBI:30616"/>
        <dbReference type="ChEBI" id="CHEBI:57597"/>
        <dbReference type="ChEBI" id="CHEBI:456216"/>
        <dbReference type="EC" id="2.7.1.30"/>
    </reaction>
</comment>
<comment type="caution">
    <text evidence="9">Lacks conserved residue(s) required for the propagation of feature annotation.</text>
</comment>
<sequence length="512" mass="57218">MAQDTYIGAVDQGTTGTRFMVFDHSGKVVANAYQKHEQIYPEPGWVEHDPEEIWENTQDVIQEALGNADLSADQLEAIGITNQRETTLIWDRESGRPLNNAIVWQDRRTTDRVEKLQEEGKEGWIREKTGLEPDAYFSATKAEWLLDNTDQIKLQRMRPDDVRERAEQGELMFGTIDSWLIYKLTGNHITDVTNASRTMLFNIHEMDWDEELLEEFNVPEATLPEVRPSSDENHYGTTDADGFLGEEIPVAGALGDQQAALFGQTCFDEGDAKNTYGTGSFMLMNTGDEAVESEHGLLTTVGFQRSGEPVKYALEGAIFITGAAIEWLEDMTLIEDAAETENLARSVDSTDGVYFVPAFTGLGAPHWDQRARGTIIGMTRGTRREHVVRAALESIAFQTRDVAEAMESDSGIELTDLRVDGGAVKNNFLCQLQANIVGTDIVRPVVDETTALGSAYAAGLAVGYWETVDELRDNWQIDREFAPEDPQNVEQRYGRWKDAVERSLDWARDGGE</sequence>
<proteinExistence type="inferred from homology"/>
<dbReference type="FunFam" id="3.30.420.40:FF:000007">
    <property type="entry name" value="Glycerol kinase"/>
    <property type="match status" value="1"/>
</dbReference>
<feature type="binding site" evidence="9">
    <location>
        <position position="422"/>
    </location>
    <ligand>
        <name>ATP</name>
        <dbReference type="ChEBI" id="CHEBI:30616"/>
    </ligand>
</feature>
<dbReference type="InterPro" id="IPR018485">
    <property type="entry name" value="FGGY_C"/>
</dbReference>
<feature type="binding site" evidence="9">
    <location>
        <position position="422"/>
    </location>
    <ligand>
        <name>ADP</name>
        <dbReference type="ChEBI" id="CHEBI:456216"/>
    </ligand>
</feature>
<evidence type="ECO:0000256" key="8">
    <source>
        <dbReference type="ARBA" id="ARBA00052101"/>
    </source>
</evidence>
<gene>
    <name evidence="9 13" type="primary">glpK</name>
    <name evidence="13" type="ORF">ACFQEV_10875</name>
</gene>
<dbReference type="InterPro" id="IPR018483">
    <property type="entry name" value="Carb_kinase_FGGY_CS"/>
</dbReference>
<name>A0ABD5U0R7_9EURY</name>
<feature type="binding site" evidence="9">
    <location>
        <position position="278"/>
    </location>
    <ligand>
        <name>ATP</name>
        <dbReference type="ChEBI" id="CHEBI:30616"/>
    </ligand>
</feature>
<dbReference type="PANTHER" id="PTHR10196:SF69">
    <property type="entry name" value="GLYCEROL KINASE"/>
    <property type="match status" value="1"/>
</dbReference>
<feature type="binding site" evidence="9">
    <location>
        <position position="136"/>
    </location>
    <ligand>
        <name>sn-glycerol 3-phosphate</name>
        <dbReference type="ChEBI" id="CHEBI:57597"/>
    </ligand>
</feature>
<keyword evidence="6 9" id="KW-0319">Glycerol metabolism</keyword>
<feature type="binding site" evidence="9">
    <location>
        <position position="14"/>
    </location>
    <ligand>
        <name>ATP</name>
        <dbReference type="ChEBI" id="CHEBI:30616"/>
    </ligand>
</feature>
<keyword evidence="3 9" id="KW-0808">Transferase</keyword>
<feature type="binding site" evidence="9">
    <location>
        <position position="322"/>
    </location>
    <ligand>
        <name>ADP</name>
        <dbReference type="ChEBI" id="CHEBI:456216"/>
    </ligand>
</feature>
<evidence type="ECO:0000256" key="6">
    <source>
        <dbReference type="ARBA" id="ARBA00022798"/>
    </source>
</evidence>
<evidence type="ECO:0000256" key="1">
    <source>
        <dbReference type="ARBA" id="ARBA00005190"/>
    </source>
</evidence>
<evidence type="ECO:0000256" key="4">
    <source>
        <dbReference type="ARBA" id="ARBA00022741"/>
    </source>
</evidence>
<evidence type="ECO:0000259" key="11">
    <source>
        <dbReference type="Pfam" id="PF00370"/>
    </source>
</evidence>
<feature type="binding site" evidence="9">
    <location>
        <position position="278"/>
    </location>
    <ligand>
        <name>ADP</name>
        <dbReference type="ChEBI" id="CHEBI:456216"/>
    </ligand>
</feature>
<dbReference type="Pfam" id="PF00370">
    <property type="entry name" value="FGGY_N"/>
    <property type="match status" value="1"/>
</dbReference>
<feature type="binding site" evidence="9">
    <location>
        <position position="256"/>
    </location>
    <ligand>
        <name>glycerol</name>
        <dbReference type="ChEBI" id="CHEBI:17754"/>
    </ligand>
</feature>
<dbReference type="InterPro" id="IPR018484">
    <property type="entry name" value="FGGY_N"/>
</dbReference>
<feature type="binding site" evidence="9">
    <location>
        <position position="84"/>
    </location>
    <ligand>
        <name>glycerol</name>
        <dbReference type="ChEBI" id="CHEBI:17754"/>
    </ligand>
</feature>
<protein>
    <recommendedName>
        <fullName evidence="9">Glycerol kinase</fullName>
        <ecNumber evidence="9">2.7.1.30</ecNumber>
    </recommendedName>
    <alternativeName>
        <fullName evidence="9">ATP:glycerol 3-phosphotransferase</fullName>
    </alternativeName>
    <alternativeName>
        <fullName evidence="9">Glycerokinase</fullName>
        <shortName evidence="9">GK</shortName>
    </alternativeName>
</protein>
<keyword evidence="14" id="KW-1185">Reference proteome</keyword>
<dbReference type="SUPFAM" id="SSF53067">
    <property type="entry name" value="Actin-like ATPase domain"/>
    <property type="match status" value="2"/>
</dbReference>
<evidence type="ECO:0000313" key="14">
    <source>
        <dbReference type="Proteomes" id="UP001596408"/>
    </source>
</evidence>
<keyword evidence="7 9" id="KW-0067">ATP-binding</keyword>
<organism evidence="13 14">
    <name type="scientific">Halopelagius fulvigenes</name>
    <dbReference type="NCBI Taxonomy" id="1198324"/>
    <lineage>
        <taxon>Archaea</taxon>
        <taxon>Methanobacteriati</taxon>
        <taxon>Methanobacteriota</taxon>
        <taxon>Stenosarchaea group</taxon>
        <taxon>Halobacteria</taxon>
        <taxon>Halobacteriales</taxon>
        <taxon>Haloferacaceae</taxon>
    </lineage>
</organism>
<feature type="binding site" evidence="9">
    <location>
        <position position="426"/>
    </location>
    <ligand>
        <name>ADP</name>
        <dbReference type="ChEBI" id="CHEBI:456216"/>
    </ligand>
</feature>
<reference evidence="13 14" key="1">
    <citation type="journal article" date="2019" name="Int. J. Syst. Evol. Microbiol.">
        <title>The Global Catalogue of Microorganisms (GCM) 10K type strain sequencing project: providing services to taxonomists for standard genome sequencing and annotation.</title>
        <authorList>
            <consortium name="The Broad Institute Genomics Platform"/>
            <consortium name="The Broad Institute Genome Sequencing Center for Infectious Disease"/>
            <person name="Wu L."/>
            <person name="Ma J."/>
        </authorList>
    </citation>
    <scope>NUCLEOTIDE SEQUENCE [LARGE SCALE GENOMIC DNA]</scope>
    <source>
        <strain evidence="13 14">YIM 94188</strain>
    </source>
</reference>
<evidence type="ECO:0000256" key="2">
    <source>
        <dbReference type="ARBA" id="ARBA00009156"/>
    </source>
</evidence>
<keyword evidence="5 9" id="KW-0418">Kinase</keyword>
<dbReference type="FunFam" id="3.30.420.40:FF:000008">
    <property type="entry name" value="Glycerol kinase"/>
    <property type="match status" value="1"/>
</dbReference>